<proteinExistence type="predicted"/>
<dbReference type="Pfam" id="PF13366">
    <property type="entry name" value="PDDEXK_3"/>
    <property type="match status" value="1"/>
</dbReference>
<gene>
    <name evidence="1" type="ORF">D1614_15945</name>
</gene>
<protein>
    <submittedName>
        <fullName evidence="1">GxxExxY protein</fullName>
    </submittedName>
</protein>
<organism evidence="1 2">
    <name type="scientific">Maribellus luteus</name>
    <dbReference type="NCBI Taxonomy" id="2305463"/>
    <lineage>
        <taxon>Bacteria</taxon>
        <taxon>Pseudomonadati</taxon>
        <taxon>Bacteroidota</taxon>
        <taxon>Bacteroidia</taxon>
        <taxon>Marinilabiliales</taxon>
        <taxon>Prolixibacteraceae</taxon>
        <taxon>Maribellus</taxon>
    </lineage>
</organism>
<keyword evidence="2" id="KW-1185">Reference proteome</keyword>
<evidence type="ECO:0000313" key="1">
    <source>
        <dbReference type="EMBL" id="RIJ47247.1"/>
    </source>
</evidence>
<dbReference type="OrthoDB" id="9806869at2"/>
<comment type="caution">
    <text evidence="1">The sequence shown here is derived from an EMBL/GenBank/DDBJ whole genome shotgun (WGS) entry which is preliminary data.</text>
</comment>
<dbReference type="AlphaFoldDB" id="A0A399SZ08"/>
<dbReference type="Proteomes" id="UP000265926">
    <property type="component" value="Unassembled WGS sequence"/>
</dbReference>
<accession>A0A399SZ08</accession>
<dbReference type="EMBL" id="QWGR01000009">
    <property type="protein sequence ID" value="RIJ47247.1"/>
    <property type="molecule type" value="Genomic_DNA"/>
</dbReference>
<evidence type="ECO:0000313" key="2">
    <source>
        <dbReference type="Proteomes" id="UP000265926"/>
    </source>
</evidence>
<name>A0A399SZ08_9BACT</name>
<dbReference type="NCBIfam" id="TIGR04256">
    <property type="entry name" value="GxxExxY"/>
    <property type="match status" value="1"/>
</dbReference>
<reference evidence="1 2" key="1">
    <citation type="submission" date="2018-08" db="EMBL/GenBank/DDBJ databases">
        <title>Pallidiluteibacterium maritimus gen. nov., sp. nov., isolated from coastal sediment.</title>
        <authorList>
            <person name="Zhou L.Y."/>
        </authorList>
    </citation>
    <scope>NUCLEOTIDE SEQUENCE [LARGE SCALE GENOMIC DNA]</scope>
    <source>
        <strain evidence="1 2">XSD2</strain>
    </source>
</reference>
<dbReference type="InterPro" id="IPR026350">
    <property type="entry name" value="GxxExxY"/>
</dbReference>
<sequence>MMEKYKYQDLTHEVIGAAMEVHRSLGNGFQEVIYQRALAIELELRKIAFEREKEMPLVYKGFDIGTRRVDFFIDEKIMLEIKAVIQLEDVHLAQAINYLEAYGMEIGLLINFGNTSLQFKRVMKPKLNQSPSGNQSKS</sequence>